<dbReference type="CDD" id="cd04166">
    <property type="entry name" value="CysN_ATPS"/>
    <property type="match status" value="1"/>
</dbReference>
<dbReference type="GO" id="GO:0003924">
    <property type="term" value="F:GTPase activity"/>
    <property type="evidence" value="ECO:0007669"/>
    <property type="project" value="InterPro"/>
</dbReference>
<dbReference type="RefSeq" id="WP_038988433.1">
    <property type="nucleotide sequence ID" value="NZ_JACAJO010000018.1"/>
</dbReference>
<dbReference type="InterPro" id="IPR044139">
    <property type="entry name" value="CysN_NoDQ_III"/>
</dbReference>
<dbReference type="NCBIfam" id="TIGR02034">
    <property type="entry name" value="CysN"/>
    <property type="match status" value="1"/>
</dbReference>
<dbReference type="GO" id="GO:0005525">
    <property type="term" value="F:GTP binding"/>
    <property type="evidence" value="ECO:0007669"/>
    <property type="project" value="UniProtKB-KW"/>
</dbReference>
<accession>A0A161RWC6</accession>
<feature type="domain" description="Tr-type G" evidence="7">
    <location>
        <begin position="1"/>
        <end position="211"/>
    </location>
</feature>
<dbReference type="PROSITE" id="PS51722">
    <property type="entry name" value="G_TR_2"/>
    <property type="match status" value="1"/>
</dbReference>
<proteinExistence type="predicted"/>
<protein>
    <recommendedName>
        <fullName evidence="1">sulfate adenylyltransferase</fullName>
        <ecNumber evidence="1">2.7.7.4</ecNumber>
    </recommendedName>
</protein>
<dbReference type="Gene3D" id="2.40.30.10">
    <property type="entry name" value="Translation factors"/>
    <property type="match status" value="2"/>
</dbReference>
<keyword evidence="9" id="KW-1185">Reference proteome</keyword>
<dbReference type="InterPro" id="IPR009001">
    <property type="entry name" value="Transl_elong_EF1A/Init_IF2_C"/>
</dbReference>
<name>A0A161RWC6_9FLAO</name>
<keyword evidence="2 8" id="KW-0808">Transferase</keyword>
<dbReference type="InterPro" id="IPR000795">
    <property type="entry name" value="T_Tr_GTP-bd_dom"/>
</dbReference>
<dbReference type="InterPro" id="IPR005225">
    <property type="entry name" value="Small_GTP-bd"/>
</dbReference>
<dbReference type="GO" id="GO:0006790">
    <property type="term" value="P:sulfur compound metabolic process"/>
    <property type="evidence" value="ECO:0007669"/>
    <property type="project" value="InterPro"/>
</dbReference>
<dbReference type="InterPro" id="IPR031157">
    <property type="entry name" value="G_TR_CS"/>
</dbReference>
<evidence type="ECO:0000256" key="5">
    <source>
        <dbReference type="ARBA" id="ARBA00022840"/>
    </source>
</evidence>
<dbReference type="PRINTS" id="PR00315">
    <property type="entry name" value="ELONGATNFCT"/>
</dbReference>
<evidence type="ECO:0000256" key="1">
    <source>
        <dbReference type="ARBA" id="ARBA00012391"/>
    </source>
</evidence>
<dbReference type="PANTHER" id="PTHR23115">
    <property type="entry name" value="TRANSLATION FACTOR"/>
    <property type="match status" value="1"/>
</dbReference>
<dbReference type="NCBIfam" id="TIGR00231">
    <property type="entry name" value="small_GTP"/>
    <property type="match status" value="1"/>
</dbReference>
<dbReference type="GO" id="GO:0005524">
    <property type="term" value="F:ATP binding"/>
    <property type="evidence" value="ECO:0007669"/>
    <property type="project" value="UniProtKB-KW"/>
</dbReference>
<gene>
    <name evidence="8" type="ORF">AV926_16775</name>
</gene>
<dbReference type="GO" id="GO:0004781">
    <property type="term" value="F:sulfate adenylyltransferase (ATP) activity"/>
    <property type="evidence" value="ECO:0007669"/>
    <property type="project" value="UniProtKB-EC"/>
</dbReference>
<dbReference type="InterPro" id="IPR054696">
    <property type="entry name" value="GTP-eEF1A_C"/>
</dbReference>
<dbReference type="SUPFAM" id="SSF52540">
    <property type="entry name" value="P-loop containing nucleoside triphosphate hydrolases"/>
    <property type="match status" value="1"/>
</dbReference>
<comment type="caution">
    <text evidence="8">The sequence shown here is derived from an EMBL/GenBank/DDBJ whole genome shotgun (WGS) entry which is preliminary data.</text>
</comment>
<dbReference type="FunFam" id="3.40.50.300:FF:000119">
    <property type="entry name" value="Sulfate adenylyltransferase subunit 1"/>
    <property type="match status" value="1"/>
</dbReference>
<dbReference type="AlphaFoldDB" id="A0A161RWC6"/>
<keyword evidence="3 8" id="KW-0548">Nucleotidyltransferase</keyword>
<evidence type="ECO:0000313" key="8">
    <source>
        <dbReference type="EMBL" id="KZE75709.1"/>
    </source>
</evidence>
<evidence type="ECO:0000256" key="3">
    <source>
        <dbReference type="ARBA" id="ARBA00022695"/>
    </source>
</evidence>
<dbReference type="EC" id="2.7.7.4" evidence="1"/>
<evidence type="ECO:0000256" key="2">
    <source>
        <dbReference type="ARBA" id="ARBA00022679"/>
    </source>
</evidence>
<dbReference type="Pfam" id="PF22594">
    <property type="entry name" value="GTP-eEF1A_C"/>
    <property type="match status" value="1"/>
</dbReference>
<sequence length="411" mass="46136">MQTLKFITAGNVDDGKSTLIGRLLYDSNSISTDHLGVLASKNEIGQDTIDLALITDGLRAEREQGITIDVAYKYFATQRRKFIIADSPGHHQYTRNMITAASVSDLIILLVDIRKGITQQTKRHGLIASLMGIKNVIVALNKIDLENYSENKYNQVKQDFEDLKNQLGFLSVNYIPISALNGDNIVQKSLNTPWYTGKPLLEILETIDIDKQDQNNARFQVQLIIRPQTPEHLDYRGYAGAVLSGEYKKGDSVRILPSNLTANIIKIEKDLALVDKAVATDNIILHFDSDLDISRGDTIYVDNQKAPLISNTISSWLSWLDTQELQLGKTYILQHRFHSVRVKVTAIEKKWDINTLEFLDSSKVELNDIAKVSLQTNQALHFDSFLDNPKTGNAILIDETSFNTVGALMFL</sequence>
<reference evidence="8 9" key="1">
    <citation type="submission" date="2016-01" db="EMBL/GenBank/DDBJ databases">
        <title>Whole genome sequencing of Myroides marinus L41.</title>
        <authorList>
            <person name="Hong K.W."/>
        </authorList>
    </citation>
    <scope>NUCLEOTIDE SEQUENCE [LARGE SCALE GENOMIC DNA]</scope>
    <source>
        <strain evidence="8 9">L41</strain>
    </source>
</reference>
<keyword evidence="6" id="KW-0342">GTP-binding</keyword>
<dbReference type="InterPro" id="IPR050100">
    <property type="entry name" value="TRAFAC_GTPase_members"/>
</dbReference>
<dbReference type="Proteomes" id="UP000076630">
    <property type="component" value="Unassembled WGS sequence"/>
</dbReference>
<dbReference type="Pfam" id="PF00009">
    <property type="entry name" value="GTP_EFTU"/>
    <property type="match status" value="1"/>
</dbReference>
<dbReference type="InterPro" id="IPR027417">
    <property type="entry name" value="P-loop_NTPase"/>
</dbReference>
<dbReference type="Gene3D" id="3.40.50.300">
    <property type="entry name" value="P-loop containing nucleotide triphosphate hydrolases"/>
    <property type="match status" value="1"/>
</dbReference>
<evidence type="ECO:0000256" key="6">
    <source>
        <dbReference type="ARBA" id="ARBA00023134"/>
    </source>
</evidence>
<dbReference type="InterPro" id="IPR009000">
    <property type="entry name" value="Transl_B-barrel_sf"/>
</dbReference>
<dbReference type="InterPro" id="IPR011779">
    <property type="entry name" value="SO4_adenylTrfase_lsu"/>
</dbReference>
<dbReference type="SUPFAM" id="SSF50465">
    <property type="entry name" value="EF-Tu/eEF-1alpha/eIF2-gamma C-terminal domain"/>
    <property type="match status" value="1"/>
</dbReference>
<evidence type="ECO:0000313" key="9">
    <source>
        <dbReference type="Proteomes" id="UP000076630"/>
    </source>
</evidence>
<evidence type="ECO:0000259" key="7">
    <source>
        <dbReference type="PROSITE" id="PS51722"/>
    </source>
</evidence>
<keyword evidence="4" id="KW-0547">Nucleotide-binding</keyword>
<evidence type="ECO:0000256" key="4">
    <source>
        <dbReference type="ARBA" id="ARBA00022741"/>
    </source>
</evidence>
<dbReference type="CDD" id="cd04095">
    <property type="entry name" value="CysN_NoDQ_III"/>
    <property type="match status" value="1"/>
</dbReference>
<dbReference type="SUPFAM" id="SSF50447">
    <property type="entry name" value="Translation proteins"/>
    <property type="match status" value="1"/>
</dbReference>
<dbReference type="InterPro" id="IPR041757">
    <property type="entry name" value="CysN_GTP-bd"/>
</dbReference>
<dbReference type="OrthoDB" id="9804504at2"/>
<dbReference type="EMBL" id="LQNU01000081">
    <property type="protein sequence ID" value="KZE75709.1"/>
    <property type="molecule type" value="Genomic_DNA"/>
</dbReference>
<organism evidence="8 9">
    <name type="scientific">Myroides marinus</name>
    <dbReference type="NCBI Taxonomy" id="703342"/>
    <lineage>
        <taxon>Bacteria</taxon>
        <taxon>Pseudomonadati</taxon>
        <taxon>Bacteroidota</taxon>
        <taxon>Flavobacteriia</taxon>
        <taxon>Flavobacteriales</taxon>
        <taxon>Flavobacteriaceae</taxon>
        <taxon>Myroides</taxon>
    </lineage>
</organism>
<dbReference type="PROSITE" id="PS00301">
    <property type="entry name" value="G_TR_1"/>
    <property type="match status" value="1"/>
</dbReference>
<keyword evidence="5" id="KW-0067">ATP-binding</keyword>